<name>A0A2M7Z6B2_9BACT</name>
<organism evidence="1 2">
    <name type="scientific">Candidatus Magasanikbacteria bacterium CG_4_9_14_3_um_filter_32_9</name>
    <dbReference type="NCBI Taxonomy" id="1974644"/>
    <lineage>
        <taxon>Bacteria</taxon>
        <taxon>Candidatus Magasanikiibacteriota</taxon>
    </lineage>
</organism>
<proteinExistence type="predicted"/>
<dbReference type="EMBL" id="PFVJ01000070">
    <property type="protein sequence ID" value="PJA89625.1"/>
    <property type="molecule type" value="Genomic_DNA"/>
</dbReference>
<dbReference type="AlphaFoldDB" id="A0A2M7Z6B2"/>
<reference evidence="2" key="1">
    <citation type="submission" date="2017-09" db="EMBL/GenBank/DDBJ databases">
        <title>Depth-based differentiation of microbial function through sediment-hosted aquifers and enrichment of novel symbionts in the deep terrestrial subsurface.</title>
        <authorList>
            <person name="Probst A.J."/>
            <person name="Ladd B."/>
            <person name="Jarett J.K."/>
            <person name="Geller-Mcgrath D.E."/>
            <person name="Sieber C.M.K."/>
            <person name="Emerson J.B."/>
            <person name="Anantharaman K."/>
            <person name="Thomas B.C."/>
            <person name="Malmstrom R."/>
            <person name="Stieglmeier M."/>
            <person name="Klingl A."/>
            <person name="Woyke T."/>
            <person name="Ryan C.M."/>
            <person name="Banfield J.F."/>
        </authorList>
    </citation>
    <scope>NUCLEOTIDE SEQUENCE [LARGE SCALE GENOMIC DNA]</scope>
</reference>
<protein>
    <submittedName>
        <fullName evidence="1">Uncharacterized protein</fullName>
    </submittedName>
</protein>
<accession>A0A2M7Z6B2</accession>
<sequence length="83" mass="9715">MPEQQEQQDEDQVRYRLGINMNSCIYEIMEALKSEFEVKDFADVFVMAVTLLDQVRKLKKDFPKDKIALCVLHKGKKPKNVIV</sequence>
<feature type="non-terminal residue" evidence="1">
    <location>
        <position position="83"/>
    </location>
</feature>
<evidence type="ECO:0000313" key="2">
    <source>
        <dbReference type="Proteomes" id="UP000230843"/>
    </source>
</evidence>
<gene>
    <name evidence="1" type="ORF">CO137_03285</name>
</gene>
<comment type="caution">
    <text evidence="1">The sequence shown here is derived from an EMBL/GenBank/DDBJ whole genome shotgun (WGS) entry which is preliminary data.</text>
</comment>
<dbReference type="Proteomes" id="UP000230843">
    <property type="component" value="Unassembled WGS sequence"/>
</dbReference>
<evidence type="ECO:0000313" key="1">
    <source>
        <dbReference type="EMBL" id="PJA89625.1"/>
    </source>
</evidence>